<evidence type="ECO:0008006" key="3">
    <source>
        <dbReference type="Google" id="ProtNLM"/>
    </source>
</evidence>
<reference evidence="2" key="1">
    <citation type="submission" date="2016-10" db="EMBL/GenBank/DDBJ databases">
        <authorList>
            <person name="Varghese N."/>
            <person name="Submissions S."/>
        </authorList>
    </citation>
    <scope>NUCLEOTIDE SEQUENCE [LARGE SCALE GENOMIC DNA]</scope>
    <source>
        <strain evidence="2">CGMCC 1.7736</strain>
    </source>
</reference>
<gene>
    <name evidence="1" type="ORF">SAMN04487947_4031</name>
</gene>
<protein>
    <recommendedName>
        <fullName evidence="3">Asparagine synthase (Glutamine-hydrolysing)</fullName>
    </recommendedName>
</protein>
<evidence type="ECO:0000313" key="1">
    <source>
        <dbReference type="EMBL" id="SFR73853.1"/>
    </source>
</evidence>
<dbReference type="AlphaFoldDB" id="A0A1I6J4E2"/>
<dbReference type="InterPro" id="IPR014729">
    <property type="entry name" value="Rossmann-like_a/b/a_fold"/>
</dbReference>
<sequence length="517" mass="58713">MTDDPIPRRQYYLTRNAVTEVPQGYRCVELDTWNVVCDDSFTVLPVLADGRRIGIVFGTVLDVESRRSGDEIRLGDDLADPIVDAFEDVLRGLLGRYVGLLDADGVHRVYPDSAAALPVVYHKDEPVVAASPLAIPSVSHARDFRADLFEAVRWPLISRGCNTWVPGKLTYYRGVERLLPNHYLDLKRWEAVRYWPRDGQRDDAANGGSADEEIQTVVETLQHLFDRIASVYRRPAMPLTAGKDSRLLLAVARELVEDGTVSLYTFGGSDYEVDPHIARRIASDHRLDWRPLRIVEATTSEQKAWLRATGCTVSSAIREIHPTLRSLDADVQIGGLGGEIARGYFWRESDRAETEIDPVELLFRFSKPPHPELISSLEAWYEGVGHLDTYTMLDLAYQEHRLGCWAGPQHLGLPPGLDYIRPLWYRPIIESMHRLPPEMRRADEFPTRIVETCWPELNDYPYNSFTDWKGYWKTARRGVKGAATTVSNPRMAAYYLSRKYVSRDGVDAVVATLRERT</sequence>
<name>A0A1I6J4E2_9EURY</name>
<dbReference type="RefSeq" id="WP_143105197.1">
    <property type="nucleotide sequence ID" value="NZ_FOYT01000006.1"/>
</dbReference>
<dbReference type="Gene3D" id="3.40.50.620">
    <property type="entry name" value="HUPs"/>
    <property type="match status" value="1"/>
</dbReference>
<organism evidence="1 2">
    <name type="scientific">Halogeometricum rufum</name>
    <dbReference type="NCBI Taxonomy" id="553469"/>
    <lineage>
        <taxon>Archaea</taxon>
        <taxon>Methanobacteriati</taxon>
        <taxon>Methanobacteriota</taxon>
        <taxon>Stenosarchaea group</taxon>
        <taxon>Halobacteria</taxon>
        <taxon>Halobacteriales</taxon>
        <taxon>Haloferacaceae</taxon>
        <taxon>Halogeometricum</taxon>
    </lineage>
</organism>
<accession>A0A1I6J4E2</accession>
<dbReference type="STRING" id="553469.SAMN04487947_4031"/>
<evidence type="ECO:0000313" key="2">
    <source>
        <dbReference type="Proteomes" id="UP000198531"/>
    </source>
</evidence>
<dbReference type="EMBL" id="FOYT01000006">
    <property type="protein sequence ID" value="SFR73853.1"/>
    <property type="molecule type" value="Genomic_DNA"/>
</dbReference>
<keyword evidence="2" id="KW-1185">Reference proteome</keyword>
<proteinExistence type="predicted"/>
<dbReference type="SUPFAM" id="SSF52402">
    <property type="entry name" value="Adenine nucleotide alpha hydrolases-like"/>
    <property type="match status" value="1"/>
</dbReference>
<dbReference type="OrthoDB" id="346520at2157"/>
<dbReference type="Proteomes" id="UP000198531">
    <property type="component" value="Unassembled WGS sequence"/>
</dbReference>